<feature type="compositionally biased region" description="Basic and acidic residues" evidence="1">
    <location>
        <begin position="13"/>
        <end position="22"/>
    </location>
</feature>
<comment type="caution">
    <text evidence="2">The sequence shown here is derived from an EMBL/GenBank/DDBJ whole genome shotgun (WGS) entry which is preliminary data.</text>
</comment>
<dbReference type="EMBL" id="JAPMOS010000021">
    <property type="protein sequence ID" value="KAJ4459212.1"/>
    <property type="molecule type" value="Genomic_DNA"/>
</dbReference>
<protein>
    <submittedName>
        <fullName evidence="2">Uncharacterized protein</fullName>
    </submittedName>
</protein>
<feature type="region of interest" description="Disordered" evidence="1">
    <location>
        <begin position="1"/>
        <end position="22"/>
    </location>
</feature>
<evidence type="ECO:0000313" key="2">
    <source>
        <dbReference type="EMBL" id="KAJ4459212.1"/>
    </source>
</evidence>
<name>A0ABQ8UNC7_9EUKA</name>
<dbReference type="Proteomes" id="UP001141327">
    <property type="component" value="Unassembled WGS sequence"/>
</dbReference>
<evidence type="ECO:0000256" key="1">
    <source>
        <dbReference type="SAM" id="MobiDB-lite"/>
    </source>
</evidence>
<keyword evidence="3" id="KW-1185">Reference proteome</keyword>
<proteinExistence type="predicted"/>
<sequence length="176" mass="20479">MASCSKKTLPATKSDRMRKVRPMSDELRHEIETFAPRTRPRHITLVMHHPNPSRTRRGVIKIISGHLPSRNPNRGLAFPVRHTWVPVLLACRVRRHARREINSGHHLLNGHHTWGARRTLYALGSQIWGVWRSLLRCMELIREFTELWGALHHFPPPPPFPEHIAKAIRESKRSPD</sequence>
<evidence type="ECO:0000313" key="3">
    <source>
        <dbReference type="Proteomes" id="UP001141327"/>
    </source>
</evidence>
<accession>A0ABQ8UNC7</accession>
<gene>
    <name evidence="2" type="ORF">PAPYR_4735</name>
</gene>
<reference evidence="2" key="1">
    <citation type="journal article" date="2022" name="bioRxiv">
        <title>Genomics of Preaxostyla Flagellates Illuminates Evolutionary Transitions and the Path Towards Mitochondrial Loss.</title>
        <authorList>
            <person name="Novak L.V.F."/>
            <person name="Treitli S.C."/>
            <person name="Pyrih J."/>
            <person name="Halakuc P."/>
            <person name="Pipaliya S.V."/>
            <person name="Vacek V."/>
            <person name="Brzon O."/>
            <person name="Soukal P."/>
            <person name="Eme L."/>
            <person name="Dacks J.B."/>
            <person name="Karnkowska A."/>
            <person name="Elias M."/>
            <person name="Hampl V."/>
        </authorList>
    </citation>
    <scope>NUCLEOTIDE SEQUENCE</scope>
    <source>
        <strain evidence="2">RCP-MX</strain>
    </source>
</reference>
<organism evidence="2 3">
    <name type="scientific">Paratrimastix pyriformis</name>
    <dbReference type="NCBI Taxonomy" id="342808"/>
    <lineage>
        <taxon>Eukaryota</taxon>
        <taxon>Metamonada</taxon>
        <taxon>Preaxostyla</taxon>
        <taxon>Paratrimastigidae</taxon>
        <taxon>Paratrimastix</taxon>
    </lineage>
</organism>